<evidence type="ECO:0000313" key="2">
    <source>
        <dbReference type="EMBL" id="AYN21607.1"/>
    </source>
</evidence>
<proteinExistence type="predicted"/>
<dbReference type="KEGG" id="aaqu:D3M96_14340"/>
<evidence type="ECO:0000256" key="1">
    <source>
        <dbReference type="SAM" id="MobiDB-lite"/>
    </source>
</evidence>
<dbReference type="EMBL" id="CP032153">
    <property type="protein sequence ID" value="AYN21607.1"/>
    <property type="molecule type" value="Genomic_DNA"/>
</dbReference>
<dbReference type="RefSeq" id="WP_121739332.1">
    <property type="nucleotide sequence ID" value="NZ_CP032153.1"/>
</dbReference>
<gene>
    <name evidence="2" type="ORF">D3M96_14340</name>
</gene>
<dbReference type="Proteomes" id="UP000268070">
    <property type="component" value="Chromosome"/>
</dbReference>
<protein>
    <recommendedName>
        <fullName evidence="4">DUF968 domain-containing protein</fullName>
    </recommendedName>
</protein>
<name>A0A3G2HX27_9BURK</name>
<feature type="region of interest" description="Disordered" evidence="1">
    <location>
        <begin position="1"/>
        <end position="37"/>
    </location>
</feature>
<evidence type="ECO:0000313" key="3">
    <source>
        <dbReference type="Proteomes" id="UP000268070"/>
    </source>
</evidence>
<feature type="compositionally biased region" description="Basic residues" evidence="1">
    <location>
        <begin position="16"/>
        <end position="29"/>
    </location>
</feature>
<accession>A0A3G2HX27</accession>
<evidence type="ECO:0008006" key="4">
    <source>
        <dbReference type="Google" id="ProtNLM"/>
    </source>
</evidence>
<dbReference type="AlphaFoldDB" id="A0A3G2HX27"/>
<sequence>MKKTEWPQRTQLQRRQALKRSAFKAKPKEKKGPSLGQRIAQIVGTALQHRPKPLAVYRSEQHRRNVAALPCANCGRWYRSQAAHMNGIEFGKGVGLKVSDALMFPLCTDNAWGRGCHSKLDQGGIYDKATAVGLQITWLHQTRDKLKRLGQWPEEADRDVETFVGAYLRRQVTC</sequence>
<organism evidence="2 3">
    <name type="scientific">Alcaligenes aquatilis</name>
    <dbReference type="NCBI Taxonomy" id="323284"/>
    <lineage>
        <taxon>Bacteria</taxon>
        <taxon>Pseudomonadati</taxon>
        <taxon>Pseudomonadota</taxon>
        <taxon>Betaproteobacteria</taxon>
        <taxon>Burkholderiales</taxon>
        <taxon>Alcaligenaceae</taxon>
        <taxon>Alcaligenes</taxon>
    </lineage>
</organism>
<reference evidence="2 3" key="1">
    <citation type="submission" date="2018-09" db="EMBL/GenBank/DDBJ databases">
        <title>Complete genome sequence of the hydrocarbonoclastic bacterium Alcaligenes aquatilis QD168, isolated from a crude-oil polluted marine sediment of Central Chile.</title>
        <authorList>
            <person name="Duran R.E."/>
            <person name="Barra B."/>
            <person name="Salva-Serra F."/>
            <person name="Mendez V."/>
            <person name="Moore E.R.B."/>
            <person name="Seeger M."/>
        </authorList>
    </citation>
    <scope>NUCLEOTIDE SEQUENCE [LARGE SCALE GENOMIC DNA]</scope>
    <source>
        <strain evidence="2 3">QD168</strain>
    </source>
</reference>
<dbReference type="OrthoDB" id="8594085at2"/>